<keyword evidence="1" id="KW-0805">Transcription regulation</keyword>
<organism evidence="6">
    <name type="scientific">Paenibacillus ihbetae</name>
    <dbReference type="NCBI Taxonomy" id="1870820"/>
    <lineage>
        <taxon>Bacteria</taxon>
        <taxon>Bacillati</taxon>
        <taxon>Bacillota</taxon>
        <taxon>Bacilli</taxon>
        <taxon>Bacillales</taxon>
        <taxon>Paenibacillaceae</taxon>
        <taxon>Paenibacillus</taxon>
    </lineage>
</organism>
<dbReference type="SUPFAM" id="SSF48498">
    <property type="entry name" value="Tetracyclin repressor-like, C-terminal domain"/>
    <property type="match status" value="1"/>
</dbReference>
<dbReference type="Pfam" id="PF08360">
    <property type="entry name" value="TetR_C_5"/>
    <property type="match status" value="1"/>
</dbReference>
<protein>
    <submittedName>
        <fullName evidence="6">TetR family transcriptional regulator</fullName>
    </submittedName>
</protein>
<dbReference type="SUPFAM" id="SSF46689">
    <property type="entry name" value="Homeodomain-like"/>
    <property type="match status" value="1"/>
</dbReference>
<evidence type="ECO:0000256" key="2">
    <source>
        <dbReference type="ARBA" id="ARBA00023125"/>
    </source>
</evidence>
<dbReference type="PRINTS" id="PR00455">
    <property type="entry name" value="HTHTETR"/>
</dbReference>
<dbReference type="AlphaFoldDB" id="A0A1B2E221"/>
<keyword evidence="8" id="KW-1185">Reference proteome</keyword>
<dbReference type="EMBL" id="CP016809">
    <property type="protein sequence ID" value="ANY73979.1"/>
    <property type="molecule type" value="Genomic_DNA"/>
</dbReference>
<dbReference type="PANTHER" id="PTHR47506:SF6">
    <property type="entry name" value="HTH-TYPE TRANSCRIPTIONAL REPRESSOR NEMR"/>
    <property type="match status" value="1"/>
</dbReference>
<sequence length="198" mass="22624">MATEKAQRKRDLILDKAKILFIQRGYAATSMDELVKFTGASKGSIYYHFDSKEDLFIQLLAKQNQEWMDAWHEKKANYGSFEEKLYGIADHMVDDFQNPLTKVAEEFYINQPNDNTLLGKLLTILQGPRVLYREILEEGADQGIISPDDIEEVSVIFGSLLDGLSTTFFERSQEELRVLYRKGVSIFLQGVLAGRAED</sequence>
<dbReference type="FunFam" id="1.10.10.60:FF:000141">
    <property type="entry name" value="TetR family transcriptional regulator"/>
    <property type="match status" value="1"/>
</dbReference>
<evidence type="ECO:0000256" key="1">
    <source>
        <dbReference type="ARBA" id="ARBA00023015"/>
    </source>
</evidence>
<reference evidence="7 8" key="2">
    <citation type="submission" date="2016-12" db="EMBL/GenBank/DDBJ databases">
        <title>Genome sequencing and description of Paenibacillus sp. nov. from high altitude lake in the Indian Trans- Himalayas.</title>
        <authorList>
            <person name="Kiran S."/>
            <person name="Swarnkar M.K."/>
            <person name="Rana A."/>
            <person name="Tewari R."/>
            <person name="Gulati A."/>
        </authorList>
    </citation>
    <scope>NUCLEOTIDE SEQUENCE [LARGE SCALE GENOMIC DNA]</scope>
    <source>
        <strain evidence="7 8">IHBB 9951</strain>
    </source>
</reference>
<dbReference type="GO" id="GO:0003700">
    <property type="term" value="F:DNA-binding transcription factor activity"/>
    <property type="evidence" value="ECO:0007669"/>
    <property type="project" value="InterPro"/>
</dbReference>
<evidence type="ECO:0000313" key="8">
    <source>
        <dbReference type="Proteomes" id="UP000189059"/>
    </source>
</evidence>
<dbReference type="InterPro" id="IPR023772">
    <property type="entry name" value="DNA-bd_HTH_TetR-type_CS"/>
</dbReference>
<proteinExistence type="predicted"/>
<evidence type="ECO:0000313" key="6">
    <source>
        <dbReference type="EMBL" id="ANY73979.1"/>
    </source>
</evidence>
<dbReference type="Gene3D" id="1.10.357.10">
    <property type="entry name" value="Tetracycline Repressor, domain 2"/>
    <property type="match status" value="1"/>
</dbReference>
<dbReference type="GO" id="GO:0045892">
    <property type="term" value="P:negative regulation of DNA-templated transcription"/>
    <property type="evidence" value="ECO:0007669"/>
    <property type="project" value="InterPro"/>
</dbReference>
<evidence type="ECO:0000256" key="4">
    <source>
        <dbReference type="PROSITE-ProRule" id="PRU00335"/>
    </source>
</evidence>
<accession>A0A1B2E221</accession>
<dbReference type="PANTHER" id="PTHR47506">
    <property type="entry name" value="TRANSCRIPTIONAL REGULATORY PROTEIN"/>
    <property type="match status" value="1"/>
</dbReference>
<evidence type="ECO:0000256" key="3">
    <source>
        <dbReference type="ARBA" id="ARBA00023163"/>
    </source>
</evidence>
<dbReference type="PROSITE" id="PS50977">
    <property type="entry name" value="HTH_TETR_2"/>
    <property type="match status" value="1"/>
</dbReference>
<reference evidence="6" key="1">
    <citation type="submission" date="2016-08" db="EMBL/GenBank/DDBJ databases">
        <title>Complete Genome Seqeunce of Paenibacillus sp. nov. IHBB 9852 from high altitute lake of Indian trans-Himalayas.</title>
        <authorList>
            <person name="Kiran S."/>
            <person name="Swarnkar M.K."/>
            <person name="Rana A."/>
            <person name="Tewari R."/>
            <person name="Gulati A."/>
        </authorList>
    </citation>
    <scope>NUCLEOTIDE SEQUENCE [LARGE SCALE GENOMIC DNA]</scope>
    <source>
        <strain evidence="6">IHBB 9852</strain>
    </source>
</reference>
<gene>
    <name evidence="7" type="ORF">BBD40_19425</name>
    <name evidence="6" type="ORF">BBD41_16115</name>
</gene>
<keyword evidence="3" id="KW-0804">Transcription</keyword>
<evidence type="ECO:0000313" key="7">
    <source>
        <dbReference type="EMBL" id="OOC63837.1"/>
    </source>
</evidence>
<evidence type="ECO:0000259" key="5">
    <source>
        <dbReference type="PROSITE" id="PS50977"/>
    </source>
</evidence>
<dbReference type="Proteomes" id="UP000189059">
    <property type="component" value="Unassembled WGS sequence"/>
</dbReference>
<dbReference type="KEGG" id="pib:BBD41_16115"/>
<dbReference type="InterPro" id="IPR009057">
    <property type="entry name" value="Homeodomain-like_sf"/>
</dbReference>
<dbReference type="InterPro" id="IPR036271">
    <property type="entry name" value="Tet_transcr_reg_TetR-rel_C_sf"/>
</dbReference>
<keyword evidence="2 4" id="KW-0238">DNA-binding</keyword>
<dbReference type="OrthoDB" id="9785164at2"/>
<dbReference type="Pfam" id="PF00440">
    <property type="entry name" value="TetR_N"/>
    <property type="match status" value="1"/>
</dbReference>
<feature type="domain" description="HTH tetR-type" evidence="5">
    <location>
        <begin position="7"/>
        <end position="67"/>
    </location>
</feature>
<name>A0A1B2E221_9BACL</name>
<dbReference type="GO" id="GO:0003677">
    <property type="term" value="F:DNA binding"/>
    <property type="evidence" value="ECO:0007669"/>
    <property type="project" value="UniProtKB-UniRule"/>
</dbReference>
<feature type="DNA-binding region" description="H-T-H motif" evidence="4">
    <location>
        <begin position="30"/>
        <end position="49"/>
    </location>
</feature>
<dbReference type="InterPro" id="IPR013571">
    <property type="entry name" value="Tscrpt_reg_QacR_C"/>
</dbReference>
<dbReference type="RefSeq" id="WP_077568478.1">
    <property type="nucleotide sequence ID" value="NZ_CP016809.1"/>
</dbReference>
<dbReference type="PROSITE" id="PS01081">
    <property type="entry name" value="HTH_TETR_1"/>
    <property type="match status" value="1"/>
</dbReference>
<dbReference type="InterPro" id="IPR001647">
    <property type="entry name" value="HTH_TetR"/>
</dbReference>
<dbReference type="EMBL" id="MRVI01000001">
    <property type="protein sequence ID" value="OOC63837.1"/>
    <property type="molecule type" value="Genomic_DNA"/>
</dbReference>
<dbReference type="Gene3D" id="1.10.10.60">
    <property type="entry name" value="Homeodomain-like"/>
    <property type="match status" value="1"/>
</dbReference>